<evidence type="ECO:0000259" key="9">
    <source>
        <dbReference type="Pfam" id="PF13231"/>
    </source>
</evidence>
<keyword evidence="5 8" id="KW-0812">Transmembrane</keyword>
<feature type="transmembrane region" description="Helical" evidence="8">
    <location>
        <begin position="125"/>
        <end position="149"/>
    </location>
</feature>
<dbReference type="InterPro" id="IPR050297">
    <property type="entry name" value="LipidA_mod_glycosyltrf_83"/>
</dbReference>
<accession>A0A6J5F6J4</accession>
<evidence type="ECO:0000313" key="10">
    <source>
        <dbReference type="EMBL" id="CAB3774490.1"/>
    </source>
</evidence>
<comment type="subcellular location">
    <subcellularLocation>
        <location evidence="1">Cell membrane</location>
        <topology evidence="1">Multi-pass membrane protein</topology>
    </subcellularLocation>
</comment>
<dbReference type="Proteomes" id="UP000494363">
    <property type="component" value="Unassembled WGS sequence"/>
</dbReference>
<protein>
    <submittedName>
        <fullName evidence="10">Undecaprenyl phosphate-alpha-4-amino-4-deoxy-L-arabinose arabinosyl transferase</fullName>
        <ecNumber evidence="10">2.4.2.43</ecNumber>
    </submittedName>
</protein>
<keyword evidence="2" id="KW-1003">Cell membrane</keyword>
<evidence type="ECO:0000256" key="8">
    <source>
        <dbReference type="SAM" id="Phobius"/>
    </source>
</evidence>
<gene>
    <name evidence="10" type="primary">arnT_2</name>
    <name evidence="10" type="ORF">LMG29542_07867</name>
</gene>
<reference evidence="10 11" key="1">
    <citation type="submission" date="2020-04" db="EMBL/GenBank/DDBJ databases">
        <authorList>
            <person name="De Canck E."/>
        </authorList>
    </citation>
    <scope>NUCLEOTIDE SEQUENCE [LARGE SCALE GENOMIC DNA]</scope>
    <source>
        <strain evidence="10 11">LMG 29542</strain>
    </source>
</reference>
<evidence type="ECO:0000256" key="4">
    <source>
        <dbReference type="ARBA" id="ARBA00022679"/>
    </source>
</evidence>
<name>A0A6J5F6J4_9BURK</name>
<evidence type="ECO:0000256" key="7">
    <source>
        <dbReference type="ARBA" id="ARBA00023136"/>
    </source>
</evidence>
<dbReference type="GO" id="GO:0009103">
    <property type="term" value="P:lipopolysaccharide biosynthetic process"/>
    <property type="evidence" value="ECO:0007669"/>
    <property type="project" value="TreeGrafter"/>
</dbReference>
<dbReference type="AlphaFoldDB" id="A0A6J5F6J4"/>
<evidence type="ECO:0000256" key="1">
    <source>
        <dbReference type="ARBA" id="ARBA00004651"/>
    </source>
</evidence>
<organism evidence="10 11">
    <name type="scientific">Paraburkholderia humisilvae</name>
    <dbReference type="NCBI Taxonomy" id="627669"/>
    <lineage>
        <taxon>Bacteria</taxon>
        <taxon>Pseudomonadati</taxon>
        <taxon>Pseudomonadota</taxon>
        <taxon>Betaproteobacteria</taxon>
        <taxon>Burkholderiales</taxon>
        <taxon>Burkholderiaceae</taxon>
        <taxon>Paraburkholderia</taxon>
    </lineage>
</organism>
<dbReference type="InterPro" id="IPR038731">
    <property type="entry name" value="RgtA/B/C-like"/>
</dbReference>
<dbReference type="EMBL" id="CADIKH010000123">
    <property type="protein sequence ID" value="CAB3774490.1"/>
    <property type="molecule type" value="Genomic_DNA"/>
</dbReference>
<sequence length="208" mass="22719">MRNMLDSGLPGESAAPVDTITTAARVPHTLPLSRTAMLLVALLFVGAWFAQLNYRHLIPNDEGRYAEMAREMFVTGDWITPRYNGYKYFEKPPLQIWFNALTFACLGIGEWQARLYTAMTDLAGILLVGYTGARVFNAAAGVMAAVVLASSPYWNLIGHYNLLDTGVSFWMGLTLCALLLAQLPDASAALPAQLDVDTLGCDGPRDDL</sequence>
<evidence type="ECO:0000256" key="5">
    <source>
        <dbReference type="ARBA" id="ARBA00022692"/>
    </source>
</evidence>
<feature type="transmembrane region" description="Helical" evidence="8">
    <location>
        <begin position="35"/>
        <end position="54"/>
    </location>
</feature>
<keyword evidence="4 10" id="KW-0808">Transferase</keyword>
<keyword evidence="11" id="KW-1185">Reference proteome</keyword>
<feature type="transmembrane region" description="Helical" evidence="8">
    <location>
        <begin position="161"/>
        <end position="181"/>
    </location>
</feature>
<dbReference type="GO" id="GO:0103015">
    <property type="term" value="F:4-amino-4-deoxy-L-arabinose transferase activity"/>
    <property type="evidence" value="ECO:0007669"/>
    <property type="project" value="UniProtKB-EC"/>
</dbReference>
<keyword evidence="7 8" id="KW-0472">Membrane</keyword>
<dbReference type="GO" id="GO:0005886">
    <property type="term" value="C:plasma membrane"/>
    <property type="evidence" value="ECO:0007669"/>
    <property type="project" value="UniProtKB-SubCell"/>
</dbReference>
<keyword evidence="3 10" id="KW-0328">Glycosyltransferase</keyword>
<dbReference type="PANTHER" id="PTHR33908">
    <property type="entry name" value="MANNOSYLTRANSFERASE YKCB-RELATED"/>
    <property type="match status" value="1"/>
</dbReference>
<proteinExistence type="predicted"/>
<feature type="domain" description="Glycosyltransferase RgtA/B/C/D-like" evidence="9">
    <location>
        <begin position="91"/>
        <end position="182"/>
    </location>
</feature>
<evidence type="ECO:0000256" key="6">
    <source>
        <dbReference type="ARBA" id="ARBA00022989"/>
    </source>
</evidence>
<dbReference type="Pfam" id="PF13231">
    <property type="entry name" value="PMT_2"/>
    <property type="match status" value="1"/>
</dbReference>
<dbReference type="EC" id="2.4.2.43" evidence="10"/>
<keyword evidence="6 8" id="KW-1133">Transmembrane helix</keyword>
<evidence type="ECO:0000313" key="11">
    <source>
        <dbReference type="Proteomes" id="UP000494363"/>
    </source>
</evidence>
<dbReference type="PANTHER" id="PTHR33908:SF3">
    <property type="entry name" value="UNDECAPRENYL PHOSPHATE-ALPHA-4-AMINO-4-DEOXY-L-ARABINOSE ARABINOSYL TRANSFERASE"/>
    <property type="match status" value="1"/>
</dbReference>
<evidence type="ECO:0000256" key="2">
    <source>
        <dbReference type="ARBA" id="ARBA00022475"/>
    </source>
</evidence>
<dbReference type="GO" id="GO:0010041">
    <property type="term" value="P:response to iron(III) ion"/>
    <property type="evidence" value="ECO:0007669"/>
    <property type="project" value="TreeGrafter"/>
</dbReference>
<feature type="transmembrane region" description="Helical" evidence="8">
    <location>
        <begin position="96"/>
        <end position="113"/>
    </location>
</feature>
<evidence type="ECO:0000256" key="3">
    <source>
        <dbReference type="ARBA" id="ARBA00022676"/>
    </source>
</evidence>